<organism evidence="4 5">
    <name type="scientific">Calidifontibacter indicus</name>
    <dbReference type="NCBI Taxonomy" id="419650"/>
    <lineage>
        <taxon>Bacteria</taxon>
        <taxon>Bacillati</taxon>
        <taxon>Actinomycetota</taxon>
        <taxon>Actinomycetes</taxon>
        <taxon>Micrococcales</taxon>
        <taxon>Dermacoccaceae</taxon>
        <taxon>Calidifontibacter</taxon>
    </lineage>
</organism>
<dbReference type="OrthoDB" id="9804023at2"/>
<name>A0A3D9UQC8_9MICO</name>
<dbReference type="SMART" id="SM00460">
    <property type="entry name" value="TGc"/>
    <property type="match status" value="1"/>
</dbReference>
<dbReference type="InterPro" id="IPR038765">
    <property type="entry name" value="Papain-like_cys_pep_sf"/>
</dbReference>
<dbReference type="SUPFAM" id="SSF54001">
    <property type="entry name" value="Cysteine proteinases"/>
    <property type="match status" value="1"/>
</dbReference>
<feature type="region of interest" description="Disordered" evidence="1">
    <location>
        <begin position="539"/>
        <end position="592"/>
    </location>
</feature>
<dbReference type="EMBL" id="QTUA01000001">
    <property type="protein sequence ID" value="REF31517.1"/>
    <property type="molecule type" value="Genomic_DNA"/>
</dbReference>
<dbReference type="InterPro" id="IPR052901">
    <property type="entry name" value="Bact_TGase-like"/>
</dbReference>
<feature type="transmembrane region" description="Helical" evidence="2">
    <location>
        <begin position="30"/>
        <end position="50"/>
    </location>
</feature>
<dbReference type="PANTHER" id="PTHR42736:SF1">
    <property type="entry name" value="PROTEIN-GLUTAMINE GAMMA-GLUTAMYLTRANSFERASE"/>
    <property type="match status" value="1"/>
</dbReference>
<dbReference type="Gene3D" id="3.10.620.30">
    <property type="match status" value="1"/>
</dbReference>
<dbReference type="Pfam" id="PF11992">
    <property type="entry name" value="TgpA_N"/>
    <property type="match status" value="1"/>
</dbReference>
<sequence>MRNRDPLLSVLAGVTGLVSAWPLTTLIRDGHWIGETVLAVAIAIGLGIVARRVRVPEPIVILLQTLAIATLLWFLYVRGSDESTVDTVRTLVQEADDTIRKFAAPAPETTGLKFAIVGLVSMLTVLVDVLAVGLRAPALAGLPAMSIYLISAANTTEGLPARYFLAAATCWLLMVGVTARDDVDEWSNTTARATAPTLLGDRLGLGGFASVARALGVVALVGALVLPNVIPTAPQRYLGEGLGRSPQGTVGTVGLSNTLDVGRSLVSNDRTPVLQYTTEDPTPPPLRVMTSSAYDDGTWNASDPQEQTAGSNGARMQGPAGLAERAGYVEQTARFTASTLQSGLLAAPTPTLRADLSGTSWTYDPTSSVITPRRTTANYSVTYARLGPSARPSSNTTPSGLEADLALDPRSLSELRRTLAQIPAANTPFERAVAIQDYLRGTGGFSYSLTLAPTRTTVNGARVDPLTNFLLTKQGYCVQFATAMIMLARLERIPARMAIGFLAGTASVQNNQYTVIQSDAHAWPELYFPGLGWTRFEPTPGSRSGSVPEYTVPQNVQTRSESPEQTTSTGSTTSSSSAATSSTPASTGGNNNTPTIVGTALKYLGWLVLAALVLGLLGSLLPFAARREAEHRRKRGTVGDQVEGDWLNMRDELSDLGVPPPPDVSPRAQQEHYQRAGALSGESAAALGRATATLERARYGRPDDTLDLRIDSETVIDSVRRNAAFRNRVQHRLAPRSGRRWLLRKLRFWRRD</sequence>
<feature type="transmembrane region" description="Helical" evidence="2">
    <location>
        <begin position="203"/>
        <end position="226"/>
    </location>
</feature>
<accession>A0A3D9UQC8</accession>
<gene>
    <name evidence="4" type="ORF">DFJ65_2586</name>
</gene>
<comment type="caution">
    <text evidence="4">The sequence shown here is derived from an EMBL/GenBank/DDBJ whole genome shotgun (WGS) entry which is preliminary data.</text>
</comment>
<dbReference type="AlphaFoldDB" id="A0A3D9UQC8"/>
<dbReference type="PANTHER" id="PTHR42736">
    <property type="entry name" value="PROTEIN-GLUTAMINE GAMMA-GLUTAMYLTRANSFERASE"/>
    <property type="match status" value="1"/>
</dbReference>
<keyword evidence="2" id="KW-0812">Transmembrane</keyword>
<feature type="domain" description="Transglutaminase-like" evidence="3">
    <location>
        <begin position="469"/>
        <end position="540"/>
    </location>
</feature>
<evidence type="ECO:0000256" key="1">
    <source>
        <dbReference type="SAM" id="MobiDB-lite"/>
    </source>
</evidence>
<proteinExistence type="predicted"/>
<reference evidence="4 5" key="1">
    <citation type="submission" date="2018-08" db="EMBL/GenBank/DDBJ databases">
        <title>Sequencing the genomes of 1000 actinobacteria strains.</title>
        <authorList>
            <person name="Klenk H.-P."/>
        </authorList>
    </citation>
    <scope>NUCLEOTIDE SEQUENCE [LARGE SCALE GENOMIC DNA]</scope>
    <source>
        <strain evidence="4 5">DSM 22967</strain>
    </source>
</reference>
<feature type="compositionally biased region" description="Polar residues" evidence="1">
    <location>
        <begin position="299"/>
        <end position="311"/>
    </location>
</feature>
<dbReference type="Pfam" id="PF01841">
    <property type="entry name" value="Transglut_core"/>
    <property type="match status" value="1"/>
</dbReference>
<evidence type="ECO:0000313" key="4">
    <source>
        <dbReference type="EMBL" id="REF31517.1"/>
    </source>
</evidence>
<evidence type="ECO:0000259" key="3">
    <source>
        <dbReference type="SMART" id="SM00460"/>
    </source>
</evidence>
<protein>
    <submittedName>
        <fullName evidence="4">Transglutaminase superfamily protein</fullName>
    </submittedName>
</protein>
<feature type="region of interest" description="Disordered" evidence="1">
    <location>
        <begin position="299"/>
        <end position="318"/>
    </location>
</feature>
<dbReference type="InterPro" id="IPR002931">
    <property type="entry name" value="Transglutaminase-like"/>
</dbReference>
<evidence type="ECO:0000256" key="2">
    <source>
        <dbReference type="SAM" id="Phobius"/>
    </source>
</evidence>
<keyword evidence="2" id="KW-0472">Membrane</keyword>
<feature type="transmembrane region" description="Helical" evidence="2">
    <location>
        <begin position="603"/>
        <end position="625"/>
    </location>
</feature>
<feature type="transmembrane region" description="Helical" evidence="2">
    <location>
        <begin position="59"/>
        <end position="76"/>
    </location>
</feature>
<dbReference type="RefSeq" id="WP_115923341.1">
    <property type="nucleotide sequence ID" value="NZ_QTUA01000001.1"/>
</dbReference>
<dbReference type="InterPro" id="IPR021878">
    <property type="entry name" value="TgpA_N"/>
</dbReference>
<dbReference type="Proteomes" id="UP000256253">
    <property type="component" value="Unassembled WGS sequence"/>
</dbReference>
<feature type="compositionally biased region" description="Low complexity" evidence="1">
    <location>
        <begin position="566"/>
        <end position="592"/>
    </location>
</feature>
<feature type="compositionally biased region" description="Polar residues" evidence="1">
    <location>
        <begin position="552"/>
        <end position="565"/>
    </location>
</feature>
<keyword evidence="5" id="KW-1185">Reference proteome</keyword>
<keyword evidence="2" id="KW-1133">Transmembrane helix</keyword>
<evidence type="ECO:0000313" key="5">
    <source>
        <dbReference type="Proteomes" id="UP000256253"/>
    </source>
</evidence>
<feature type="transmembrane region" description="Helical" evidence="2">
    <location>
        <begin position="111"/>
        <end position="131"/>
    </location>
</feature>